<accession>A0A972VV76</accession>
<proteinExistence type="predicted"/>
<reference evidence="2" key="1">
    <citation type="submission" date="2020-05" db="EMBL/GenBank/DDBJ databases">
        <title>Sulfur intermediates as new biogeochemical hubs in an aquatic model microbial ecosystem.</title>
        <authorList>
            <person name="Vigneron A."/>
        </authorList>
    </citation>
    <scope>NUCLEOTIDE SEQUENCE</scope>
    <source>
        <strain evidence="2">Bin.250</strain>
    </source>
</reference>
<dbReference type="Proteomes" id="UP000754644">
    <property type="component" value="Unassembled WGS sequence"/>
</dbReference>
<dbReference type="InterPro" id="IPR035897">
    <property type="entry name" value="Toll_tir_struct_dom_sf"/>
</dbReference>
<dbReference type="InterPro" id="IPR000157">
    <property type="entry name" value="TIR_dom"/>
</dbReference>
<dbReference type="SUPFAM" id="SSF52200">
    <property type="entry name" value="Toll/Interleukin receptor TIR domain"/>
    <property type="match status" value="1"/>
</dbReference>
<organism evidence="2 3">
    <name type="scientific">SAR86 cluster bacterium</name>
    <dbReference type="NCBI Taxonomy" id="2030880"/>
    <lineage>
        <taxon>Bacteria</taxon>
        <taxon>Pseudomonadati</taxon>
        <taxon>Pseudomonadota</taxon>
        <taxon>Gammaproteobacteria</taxon>
        <taxon>SAR86 cluster</taxon>
    </lineage>
</organism>
<comment type="caution">
    <text evidence="2">The sequence shown here is derived from an EMBL/GenBank/DDBJ whole genome shotgun (WGS) entry which is preliminary data.</text>
</comment>
<evidence type="ECO:0000313" key="3">
    <source>
        <dbReference type="Proteomes" id="UP000754644"/>
    </source>
</evidence>
<keyword evidence="2" id="KW-0675">Receptor</keyword>
<protein>
    <submittedName>
        <fullName evidence="2">Toll/interleukin-1 receptor domain-containing protein</fullName>
    </submittedName>
</protein>
<evidence type="ECO:0000313" key="2">
    <source>
        <dbReference type="EMBL" id="NQV64256.1"/>
    </source>
</evidence>
<dbReference type="EMBL" id="JABMOJ010000095">
    <property type="protein sequence ID" value="NQV64256.1"/>
    <property type="molecule type" value="Genomic_DNA"/>
</dbReference>
<evidence type="ECO:0000259" key="1">
    <source>
        <dbReference type="PROSITE" id="PS50104"/>
    </source>
</evidence>
<feature type="domain" description="TIR" evidence="1">
    <location>
        <begin position="1"/>
        <end position="131"/>
    </location>
</feature>
<dbReference type="Pfam" id="PF13676">
    <property type="entry name" value="TIR_2"/>
    <property type="match status" value="1"/>
</dbReference>
<sequence>MAQVFLSYAHEDLPRVRSLVTSLEAEGYSVWWDRALQPGESFEATIDREIQAAQCVVVVWSYSSVNSQWVKNEALEGLDREVLIPISLDDIRLPVAFKQQQCANFKNWPQAVDPNEYRQFLSVLDRVLGADSAA</sequence>
<name>A0A972VV76_9GAMM</name>
<feature type="non-terminal residue" evidence="2">
    <location>
        <position position="134"/>
    </location>
</feature>
<dbReference type="AlphaFoldDB" id="A0A972VV76"/>
<gene>
    <name evidence="2" type="ORF">HQ497_02725</name>
</gene>
<dbReference type="PROSITE" id="PS50104">
    <property type="entry name" value="TIR"/>
    <property type="match status" value="1"/>
</dbReference>
<dbReference type="Gene3D" id="3.40.50.10140">
    <property type="entry name" value="Toll/interleukin-1 receptor homology (TIR) domain"/>
    <property type="match status" value="1"/>
</dbReference>
<dbReference type="GO" id="GO:0007165">
    <property type="term" value="P:signal transduction"/>
    <property type="evidence" value="ECO:0007669"/>
    <property type="project" value="InterPro"/>
</dbReference>